<evidence type="ECO:0000313" key="2">
    <source>
        <dbReference type="EMBL" id="AHI53892.1"/>
    </source>
</evidence>
<keyword evidence="3" id="KW-1185">Reference proteome</keyword>
<dbReference type="Proteomes" id="UP000019265">
    <property type="component" value="Chromosome"/>
</dbReference>
<accession>W6AA12</accession>
<evidence type="ECO:0000313" key="3">
    <source>
        <dbReference type="Proteomes" id="UP000019265"/>
    </source>
</evidence>
<evidence type="ECO:0000256" key="1">
    <source>
        <dbReference type="SAM" id="SignalP"/>
    </source>
</evidence>
<name>W6AA12_9MOLU</name>
<evidence type="ECO:0008006" key="4">
    <source>
        <dbReference type="Google" id="ProtNLM"/>
    </source>
</evidence>
<feature type="chain" id="PRO_5004875711" description="Lipoprotein" evidence="1">
    <location>
        <begin position="24"/>
        <end position="484"/>
    </location>
</feature>
<dbReference type="EMBL" id="CP006934">
    <property type="protein sequence ID" value="AHI53892.1"/>
    <property type="molecule type" value="Genomic_DNA"/>
</dbReference>
<dbReference type="InterPro" id="IPR010866">
    <property type="entry name" value="A-2_8-polyST"/>
</dbReference>
<keyword evidence="1" id="KW-0732">Signal</keyword>
<dbReference type="STRING" id="1276257.SSABA_v1c04850"/>
<reference evidence="2 3" key="1">
    <citation type="journal article" date="2014" name="Genome Biol. Evol.">
        <title>Molecular evolution of the substrate utilization strategies and putative virulence factors in mosquito-associated Spiroplasma species.</title>
        <authorList>
            <person name="Chang T.H."/>
            <person name="Lo W.S."/>
            <person name="Ku C."/>
            <person name="Chen L.L."/>
            <person name="Kuo C.H."/>
        </authorList>
    </citation>
    <scope>NUCLEOTIDE SEQUENCE [LARGE SCALE GENOMIC DNA]</scope>
    <source>
        <strain evidence="2">Ar-1343</strain>
    </source>
</reference>
<gene>
    <name evidence="2" type="ORF">SSABA_v1c04850</name>
</gene>
<dbReference type="Pfam" id="PF07388">
    <property type="entry name" value="A-2_8-polyST"/>
    <property type="match status" value="1"/>
</dbReference>
<protein>
    <recommendedName>
        <fullName evidence="4">Lipoprotein</fullName>
    </recommendedName>
</protein>
<dbReference type="OrthoDB" id="403918at2"/>
<dbReference type="PROSITE" id="PS51257">
    <property type="entry name" value="PROKAR_LIPOPROTEIN"/>
    <property type="match status" value="1"/>
</dbReference>
<dbReference type="RefSeq" id="WP_025251033.1">
    <property type="nucleotide sequence ID" value="NZ_CP006934.1"/>
</dbReference>
<dbReference type="NCBIfam" id="NF038029">
    <property type="entry name" value="LP_plasma"/>
    <property type="match status" value="1"/>
</dbReference>
<dbReference type="Gene3D" id="3.40.50.11110">
    <property type="entry name" value="Sialyltransferase, C-terminal GT-B Rossman nucleotide-binding domain"/>
    <property type="match status" value="1"/>
</dbReference>
<feature type="signal peptide" evidence="1">
    <location>
        <begin position="1"/>
        <end position="23"/>
    </location>
</feature>
<dbReference type="InterPro" id="IPR054816">
    <property type="entry name" value="Lipoprotein_mollicutes-type_CS"/>
</dbReference>
<sequence length="484" mass="55973">MKKLLIMLAAFSLSTSSTLSVVACQDRFKIINENDRYKFEAEKVMLDDHDGINNYLKTIKLQEEAQINTGTFYYISRAGAALGVQAFTSAITEAEKFKDRQIVIYISDQIDDNNTLGRNQLDIEELKNEYSNIHIEYLENSTEKMESWIIQEALNTMKTKDSNITKLNLFTDDYAMCGNVRGSNFTNLSESLENVEIMTLMTDGTYHNTISESIFNDLIYLSNEKKAEIDEEILKMFQGEYDPKSKNQKFINKFFPLMTAKNSYNVRYINSWSISDVHFYDSHNFWQQRNTFSSVGAGIGQAVKSWDNLRAMETFKKVFILDDSKMPKANPGLNFVYSGGKMGENSSIKNSAIAIQTISEYIKDNHGENQFTIWFKPHPRESDENIKKMLEECKKLDLNNIEIIYQQIPLEIYLYADAFNKTEDSEFKIIPTASSTIVMALYDFTNNEIIETFLFDNEKQLNSYKNQYGEKSKLYNNFEKVLII</sequence>
<organism evidence="2 3">
    <name type="scientific">Spiroplasma sabaudiense Ar-1343</name>
    <dbReference type="NCBI Taxonomy" id="1276257"/>
    <lineage>
        <taxon>Bacteria</taxon>
        <taxon>Bacillati</taxon>
        <taxon>Mycoplasmatota</taxon>
        <taxon>Mollicutes</taxon>
        <taxon>Entomoplasmatales</taxon>
        <taxon>Spiroplasmataceae</taxon>
        <taxon>Spiroplasma</taxon>
    </lineage>
</organism>
<dbReference type="KEGG" id="ssab:SSABA_v1c04850"/>
<proteinExistence type="predicted"/>
<dbReference type="AlphaFoldDB" id="W6AA12"/>
<dbReference type="PATRIC" id="fig|1276257.3.peg.495"/>
<dbReference type="HOGENOM" id="CLU_563711_0_0_14"/>